<comment type="caution">
    <text evidence="1">The sequence shown here is derived from an EMBL/GenBank/DDBJ whole genome shotgun (WGS) entry which is preliminary data.</text>
</comment>
<protein>
    <submittedName>
        <fullName evidence="1">Uncharacterized protein</fullName>
    </submittedName>
</protein>
<sequence length="53" mass="6169">MDSKAEKQSEIYVQKFLGLNSAGEEDPVPMQDWEQTKKKTVELWGLVHYSKQL</sequence>
<keyword evidence="2" id="KW-1185">Reference proteome</keyword>
<accession>A0A9P6TEK8</accession>
<evidence type="ECO:0000313" key="2">
    <source>
        <dbReference type="Proteomes" id="UP000886653"/>
    </source>
</evidence>
<dbReference type="EMBL" id="MU167232">
    <property type="protein sequence ID" value="KAG0148959.1"/>
    <property type="molecule type" value="Genomic_DNA"/>
</dbReference>
<reference evidence="1" key="1">
    <citation type="submission" date="2013-11" db="EMBL/GenBank/DDBJ databases">
        <title>Genome sequence of the fusiform rust pathogen reveals effectors for host alternation and coevolution with pine.</title>
        <authorList>
            <consortium name="DOE Joint Genome Institute"/>
            <person name="Smith K."/>
            <person name="Pendleton A."/>
            <person name="Kubisiak T."/>
            <person name="Anderson C."/>
            <person name="Salamov A."/>
            <person name="Aerts A."/>
            <person name="Riley R."/>
            <person name="Clum A."/>
            <person name="Lindquist E."/>
            <person name="Ence D."/>
            <person name="Campbell M."/>
            <person name="Kronenberg Z."/>
            <person name="Feau N."/>
            <person name="Dhillon B."/>
            <person name="Hamelin R."/>
            <person name="Burleigh J."/>
            <person name="Smith J."/>
            <person name="Yandell M."/>
            <person name="Nelson C."/>
            <person name="Grigoriev I."/>
            <person name="Davis J."/>
        </authorList>
    </citation>
    <scope>NUCLEOTIDE SEQUENCE</scope>
    <source>
        <strain evidence="1">G11</strain>
    </source>
</reference>
<dbReference type="Proteomes" id="UP000886653">
    <property type="component" value="Unassembled WGS sequence"/>
</dbReference>
<name>A0A9P6TEK8_9BASI</name>
<organism evidence="1 2">
    <name type="scientific">Cronartium quercuum f. sp. fusiforme G11</name>
    <dbReference type="NCBI Taxonomy" id="708437"/>
    <lineage>
        <taxon>Eukaryota</taxon>
        <taxon>Fungi</taxon>
        <taxon>Dikarya</taxon>
        <taxon>Basidiomycota</taxon>
        <taxon>Pucciniomycotina</taxon>
        <taxon>Pucciniomycetes</taxon>
        <taxon>Pucciniales</taxon>
        <taxon>Coleosporiaceae</taxon>
        <taxon>Cronartium</taxon>
    </lineage>
</organism>
<proteinExistence type="predicted"/>
<evidence type="ECO:0000313" key="1">
    <source>
        <dbReference type="EMBL" id="KAG0148959.1"/>
    </source>
</evidence>
<gene>
    <name evidence="1" type="ORF">CROQUDRAFT_89778</name>
</gene>
<dbReference type="AlphaFoldDB" id="A0A9P6TEK8"/>